<name>A0A4Y2LZK0_ARAVE</name>
<dbReference type="Proteomes" id="UP000499080">
    <property type="component" value="Unassembled WGS sequence"/>
</dbReference>
<comment type="caution">
    <text evidence="1">The sequence shown here is derived from an EMBL/GenBank/DDBJ whole genome shotgun (WGS) entry which is preliminary data.</text>
</comment>
<keyword evidence="2" id="KW-1185">Reference proteome</keyword>
<evidence type="ECO:0000313" key="1">
    <source>
        <dbReference type="EMBL" id="GBN20218.1"/>
    </source>
</evidence>
<dbReference type="OrthoDB" id="6538145at2759"/>
<dbReference type="AlphaFoldDB" id="A0A4Y2LZK0"/>
<reference evidence="1 2" key="1">
    <citation type="journal article" date="2019" name="Sci. Rep.">
        <title>Orb-weaving spider Araneus ventricosus genome elucidates the spidroin gene catalogue.</title>
        <authorList>
            <person name="Kono N."/>
            <person name="Nakamura H."/>
            <person name="Ohtoshi R."/>
            <person name="Moran D.A.P."/>
            <person name="Shinohara A."/>
            <person name="Yoshida Y."/>
            <person name="Fujiwara M."/>
            <person name="Mori M."/>
            <person name="Tomita M."/>
            <person name="Arakawa K."/>
        </authorList>
    </citation>
    <scope>NUCLEOTIDE SEQUENCE [LARGE SCALE GENOMIC DNA]</scope>
</reference>
<gene>
    <name evidence="1" type="ORF">AVEN_113816_1</name>
</gene>
<sequence length="99" mass="10868">MRKKTKLRRPGVEPGSTAWKAAMLTVIPPTLQKMVTYDASTNKNLGQASSCTALTSDVQEKFGSANGMQGKQVFSSLFGELYFCSIRFLFLIPCPAKLM</sequence>
<dbReference type="EMBL" id="BGPR01006582">
    <property type="protein sequence ID" value="GBN20218.1"/>
    <property type="molecule type" value="Genomic_DNA"/>
</dbReference>
<accession>A0A4Y2LZK0</accession>
<protein>
    <submittedName>
        <fullName evidence="1">Uncharacterized protein</fullName>
    </submittedName>
</protein>
<evidence type="ECO:0000313" key="2">
    <source>
        <dbReference type="Proteomes" id="UP000499080"/>
    </source>
</evidence>
<organism evidence="1 2">
    <name type="scientific">Araneus ventricosus</name>
    <name type="common">Orbweaver spider</name>
    <name type="synonym">Epeira ventricosa</name>
    <dbReference type="NCBI Taxonomy" id="182803"/>
    <lineage>
        <taxon>Eukaryota</taxon>
        <taxon>Metazoa</taxon>
        <taxon>Ecdysozoa</taxon>
        <taxon>Arthropoda</taxon>
        <taxon>Chelicerata</taxon>
        <taxon>Arachnida</taxon>
        <taxon>Araneae</taxon>
        <taxon>Araneomorphae</taxon>
        <taxon>Entelegynae</taxon>
        <taxon>Araneoidea</taxon>
        <taxon>Araneidae</taxon>
        <taxon>Araneus</taxon>
    </lineage>
</organism>
<proteinExistence type="predicted"/>